<keyword evidence="12" id="KW-0472">Membrane</keyword>
<keyword evidence="7 11" id="KW-0274">FAD</keyword>
<organism evidence="13 14">
    <name type="scientific">Paracoccus mangrovi</name>
    <dbReference type="NCBI Taxonomy" id="1715645"/>
    <lineage>
        <taxon>Bacteria</taxon>
        <taxon>Pseudomonadati</taxon>
        <taxon>Pseudomonadota</taxon>
        <taxon>Alphaproteobacteria</taxon>
        <taxon>Rhodobacterales</taxon>
        <taxon>Paracoccaceae</taxon>
        <taxon>Paracoccus</taxon>
    </lineage>
</organism>
<evidence type="ECO:0000256" key="2">
    <source>
        <dbReference type="ARBA" id="ARBA00011955"/>
    </source>
</evidence>
<keyword evidence="12" id="KW-0449">Lipoprotein</keyword>
<evidence type="ECO:0000256" key="1">
    <source>
        <dbReference type="ARBA" id="ARBA00001946"/>
    </source>
</evidence>
<comment type="cofactor">
    <cofactor evidence="1 12">
        <name>Mg(2+)</name>
        <dbReference type="ChEBI" id="CHEBI:18420"/>
    </cofactor>
</comment>
<evidence type="ECO:0000256" key="4">
    <source>
        <dbReference type="ARBA" id="ARBA00022630"/>
    </source>
</evidence>
<dbReference type="InterPro" id="IPR024932">
    <property type="entry name" value="ApbE"/>
</dbReference>
<keyword evidence="12" id="KW-1003">Cell membrane</keyword>
<dbReference type="RefSeq" id="WP_377744884.1">
    <property type="nucleotide sequence ID" value="NZ_JBHRXJ010000009.1"/>
</dbReference>
<evidence type="ECO:0000256" key="5">
    <source>
        <dbReference type="ARBA" id="ARBA00022679"/>
    </source>
</evidence>
<keyword evidence="5 11" id="KW-0808">Transferase</keyword>
<accession>A0ABV7R9P6</accession>
<evidence type="ECO:0000313" key="13">
    <source>
        <dbReference type="EMBL" id="MFC3529036.1"/>
    </source>
</evidence>
<dbReference type="Gene3D" id="3.10.520.10">
    <property type="entry name" value="ApbE-like domains"/>
    <property type="match status" value="1"/>
</dbReference>
<dbReference type="EC" id="2.7.1.180" evidence="2 11"/>
<evidence type="ECO:0000256" key="6">
    <source>
        <dbReference type="ARBA" id="ARBA00022723"/>
    </source>
</evidence>
<comment type="similarity">
    <text evidence="11 12">Belongs to the ApbE family.</text>
</comment>
<dbReference type="PIRSF" id="PIRSF006268">
    <property type="entry name" value="ApbE"/>
    <property type="match status" value="1"/>
</dbReference>
<proteinExistence type="inferred from homology"/>
<sequence>MARAALIGMALFLAACKSEPTELRLEGETMGTTYHIVALDADDRLDDAGVKAAVETALTRVNAQMSNWDPNSEVSKFDARQDTDPVAISPELAKVMAAAAEVNRLSEGQFDVTLGPLIELWGFGARTPETPHPSDAAITAALAEVGQDKVLALDTEADPPTLTKLRPGANVYLAAIAKGYGVDVVGQTLRDMGLNDYMVEIGGEIVTAGHNLQGKPWQIGIERPDAGDRSIQEVVALSGMGMATSGDYRNYFEQDGRRYSHIIDARTGRPVTHRTASVTVLADTAMMADAWATALLALGQERGLPIAEAQGLAVLFIARDPQAGDNGFATTATARFRELQAPE</sequence>
<evidence type="ECO:0000256" key="12">
    <source>
        <dbReference type="RuleBase" id="RU363002"/>
    </source>
</evidence>
<dbReference type="PANTHER" id="PTHR30040:SF2">
    <property type="entry name" value="FAD:PROTEIN FMN TRANSFERASE"/>
    <property type="match status" value="1"/>
</dbReference>
<dbReference type="Proteomes" id="UP001595721">
    <property type="component" value="Unassembled WGS sequence"/>
</dbReference>
<gene>
    <name evidence="13" type="ORF">ACFOMH_12705</name>
</gene>
<comment type="caution">
    <text evidence="13">The sequence shown here is derived from an EMBL/GenBank/DDBJ whole genome shotgun (WGS) entry which is preliminary data.</text>
</comment>
<keyword evidence="4 11" id="KW-0285">Flavoprotein</keyword>
<dbReference type="PROSITE" id="PS51257">
    <property type="entry name" value="PROKAR_LIPOPROTEIN"/>
    <property type="match status" value="1"/>
</dbReference>
<evidence type="ECO:0000256" key="8">
    <source>
        <dbReference type="ARBA" id="ARBA00022842"/>
    </source>
</evidence>
<evidence type="ECO:0000256" key="9">
    <source>
        <dbReference type="ARBA" id="ARBA00031306"/>
    </source>
</evidence>
<dbReference type="SUPFAM" id="SSF143631">
    <property type="entry name" value="ApbE-like"/>
    <property type="match status" value="1"/>
</dbReference>
<evidence type="ECO:0000256" key="3">
    <source>
        <dbReference type="ARBA" id="ARBA00016337"/>
    </source>
</evidence>
<comment type="catalytic activity">
    <reaction evidence="10 11 12">
        <text>L-threonyl-[protein] + FAD = FMN-L-threonyl-[protein] + AMP + H(+)</text>
        <dbReference type="Rhea" id="RHEA:36847"/>
        <dbReference type="Rhea" id="RHEA-COMP:11060"/>
        <dbReference type="Rhea" id="RHEA-COMP:11061"/>
        <dbReference type="ChEBI" id="CHEBI:15378"/>
        <dbReference type="ChEBI" id="CHEBI:30013"/>
        <dbReference type="ChEBI" id="CHEBI:57692"/>
        <dbReference type="ChEBI" id="CHEBI:74257"/>
        <dbReference type="ChEBI" id="CHEBI:456215"/>
        <dbReference type="EC" id="2.7.1.180"/>
    </reaction>
</comment>
<keyword evidence="14" id="KW-1185">Reference proteome</keyword>
<keyword evidence="12" id="KW-0997">Cell inner membrane</keyword>
<evidence type="ECO:0000256" key="7">
    <source>
        <dbReference type="ARBA" id="ARBA00022827"/>
    </source>
</evidence>
<evidence type="ECO:0000313" key="14">
    <source>
        <dbReference type="Proteomes" id="UP001595721"/>
    </source>
</evidence>
<dbReference type="InterPro" id="IPR003374">
    <property type="entry name" value="ApbE-like_sf"/>
</dbReference>
<keyword evidence="6 11" id="KW-0479">Metal-binding</keyword>
<protein>
    <recommendedName>
        <fullName evidence="3 11">FAD:protein FMN transferase</fullName>
        <ecNumber evidence="2 11">2.7.1.180</ecNumber>
    </recommendedName>
    <alternativeName>
        <fullName evidence="9 11">Flavin transferase</fullName>
    </alternativeName>
</protein>
<dbReference type="PANTHER" id="PTHR30040">
    <property type="entry name" value="THIAMINE BIOSYNTHESIS LIPOPROTEIN APBE"/>
    <property type="match status" value="1"/>
</dbReference>
<comment type="function">
    <text evidence="12">Flavin transferase that catalyzes the transfer of the FMN moiety of FAD and its covalent binding to the hydroxyl group of a threonine residue in a target flavoprotein.</text>
</comment>
<comment type="subcellular location">
    <subcellularLocation>
        <location evidence="12">Cell inner membrane</location>
        <topology evidence="12">Lipid-anchor</topology>
        <orientation evidence="12">Periplasmic side</orientation>
    </subcellularLocation>
</comment>
<evidence type="ECO:0000256" key="10">
    <source>
        <dbReference type="ARBA" id="ARBA00048540"/>
    </source>
</evidence>
<dbReference type="GO" id="GO:0016740">
    <property type="term" value="F:transferase activity"/>
    <property type="evidence" value="ECO:0007669"/>
    <property type="project" value="UniProtKB-KW"/>
</dbReference>
<dbReference type="Pfam" id="PF02424">
    <property type="entry name" value="ApbE"/>
    <property type="match status" value="1"/>
</dbReference>
<dbReference type="EMBL" id="JBHRXJ010000009">
    <property type="protein sequence ID" value="MFC3529036.1"/>
    <property type="molecule type" value="Genomic_DNA"/>
</dbReference>
<reference evidence="14" key="1">
    <citation type="journal article" date="2019" name="Int. J. Syst. Evol. Microbiol.">
        <title>The Global Catalogue of Microorganisms (GCM) 10K type strain sequencing project: providing services to taxonomists for standard genome sequencing and annotation.</title>
        <authorList>
            <consortium name="The Broad Institute Genomics Platform"/>
            <consortium name="The Broad Institute Genome Sequencing Center for Infectious Disease"/>
            <person name="Wu L."/>
            <person name="Ma J."/>
        </authorList>
    </citation>
    <scope>NUCLEOTIDE SEQUENCE [LARGE SCALE GENOMIC DNA]</scope>
    <source>
        <strain evidence="14">KCTC 42899</strain>
    </source>
</reference>
<evidence type="ECO:0000256" key="11">
    <source>
        <dbReference type="PIRNR" id="PIRNR006268"/>
    </source>
</evidence>
<name>A0ABV7R9P6_9RHOB</name>
<keyword evidence="8 11" id="KW-0460">Magnesium</keyword>